<dbReference type="EMBL" id="KQ241917">
    <property type="protein sequence ID" value="KNC82544.1"/>
    <property type="molecule type" value="Genomic_DNA"/>
</dbReference>
<dbReference type="PROSITE" id="PS50280">
    <property type="entry name" value="SET"/>
    <property type="match status" value="1"/>
</dbReference>
<name>A0A0L0G137_9EUKA</name>
<dbReference type="Pfam" id="PF00856">
    <property type="entry name" value="SET"/>
    <property type="match status" value="1"/>
</dbReference>
<sequence>MAERKSQALPLKEGFGVFGSESEGEAEEILIDSTAQHVLMRDGFDVFGSESEDEYEGNSVTTPHGKQGLDIGLEAQATTSVTSNKCLQNTPIYLADMDAWHDITSQPLQTGHCSFKRNIATIGGGRAFYAADDIAAGSLIMSERPILDWSVCKPYQRGGERMDAVAVRELLTGTYTPSVAVDDTNSLNEAIEKKLGQLALLCPVSLEACDVAPEVLAEFRASNGELLAGIQKMVRNTYEDQGVPLPNCVRNLIDDEYQSNEEGLNGTDALTRMLLALQFNGFASGLYLHLSIVNHSCNPNCVKTSGLQLPEDNASAWGYSEIRAARDIRKGEELVISYLQPQEQSTPRRQKQLRHAFHFECVCDWCLPCACPDDLDYHTLIHTQGDVSDSDMLQLEDSIEHLESEYREATSPAAKLDIAEQLLEIESSATYEHLPEYHIVRVRFENLRSEVLQQVLGSPGDTSPPESLMWSLVNKLTIQRLYLAEHDQRLADTLLALSSSANQLLVSHPEVATTAFRSLNIPDTQGMRSYIRAIDKEWGVINKANKANQRCDPIADKKVLAAQHVDRVGFDE</sequence>
<gene>
    <name evidence="2" type="ORF">SARC_05171</name>
</gene>
<dbReference type="GeneID" id="25905675"/>
<dbReference type="eggNOG" id="ENOG502RSFT">
    <property type="taxonomic scope" value="Eukaryota"/>
</dbReference>
<keyword evidence="3" id="KW-1185">Reference proteome</keyword>
<accession>A0A0L0G137</accession>
<dbReference type="AlphaFoldDB" id="A0A0L0G137"/>
<dbReference type="RefSeq" id="XP_014156446.1">
    <property type="nucleotide sequence ID" value="XM_014300971.1"/>
</dbReference>
<dbReference type="STRING" id="667725.A0A0L0G137"/>
<proteinExistence type="predicted"/>
<dbReference type="InterPro" id="IPR050869">
    <property type="entry name" value="H3K4_H4K5_MeTrfase"/>
</dbReference>
<evidence type="ECO:0000259" key="1">
    <source>
        <dbReference type="PROSITE" id="PS50280"/>
    </source>
</evidence>
<dbReference type="Proteomes" id="UP000054560">
    <property type="component" value="Unassembled WGS sequence"/>
</dbReference>
<dbReference type="CDD" id="cd20071">
    <property type="entry name" value="SET_SMYD"/>
    <property type="match status" value="1"/>
</dbReference>
<dbReference type="SUPFAM" id="SSF82199">
    <property type="entry name" value="SET domain"/>
    <property type="match status" value="1"/>
</dbReference>
<evidence type="ECO:0000313" key="2">
    <source>
        <dbReference type="EMBL" id="KNC82544.1"/>
    </source>
</evidence>
<organism evidence="2 3">
    <name type="scientific">Sphaeroforma arctica JP610</name>
    <dbReference type="NCBI Taxonomy" id="667725"/>
    <lineage>
        <taxon>Eukaryota</taxon>
        <taxon>Ichthyosporea</taxon>
        <taxon>Ichthyophonida</taxon>
        <taxon>Sphaeroforma</taxon>
    </lineage>
</organism>
<evidence type="ECO:0000313" key="3">
    <source>
        <dbReference type="Proteomes" id="UP000054560"/>
    </source>
</evidence>
<dbReference type="PANTHER" id="PTHR12197:SF292">
    <property type="entry name" value="SET DOMAIN-CONTAINING PROTEIN"/>
    <property type="match status" value="1"/>
</dbReference>
<dbReference type="OrthoDB" id="1028014at2759"/>
<protein>
    <recommendedName>
        <fullName evidence="1">SET domain-containing protein</fullName>
    </recommendedName>
</protein>
<reference evidence="2 3" key="1">
    <citation type="submission" date="2011-02" db="EMBL/GenBank/DDBJ databases">
        <title>The Genome Sequence of Sphaeroforma arctica JP610.</title>
        <authorList>
            <consortium name="The Broad Institute Genome Sequencing Platform"/>
            <person name="Russ C."/>
            <person name="Cuomo C."/>
            <person name="Young S.K."/>
            <person name="Zeng Q."/>
            <person name="Gargeya S."/>
            <person name="Alvarado L."/>
            <person name="Berlin A."/>
            <person name="Chapman S.B."/>
            <person name="Chen Z."/>
            <person name="Freedman E."/>
            <person name="Gellesch M."/>
            <person name="Goldberg J."/>
            <person name="Griggs A."/>
            <person name="Gujja S."/>
            <person name="Heilman E."/>
            <person name="Heiman D."/>
            <person name="Howarth C."/>
            <person name="Mehta T."/>
            <person name="Neiman D."/>
            <person name="Pearson M."/>
            <person name="Roberts A."/>
            <person name="Saif S."/>
            <person name="Shea T."/>
            <person name="Shenoy N."/>
            <person name="Sisk P."/>
            <person name="Stolte C."/>
            <person name="Sykes S."/>
            <person name="White J."/>
            <person name="Yandava C."/>
            <person name="Burger G."/>
            <person name="Gray M.W."/>
            <person name="Holland P.W.H."/>
            <person name="King N."/>
            <person name="Lang F.B.F."/>
            <person name="Roger A.J."/>
            <person name="Ruiz-Trillo I."/>
            <person name="Haas B."/>
            <person name="Nusbaum C."/>
            <person name="Birren B."/>
        </authorList>
    </citation>
    <scope>NUCLEOTIDE SEQUENCE [LARGE SCALE GENOMIC DNA]</scope>
    <source>
        <strain evidence="2 3">JP610</strain>
    </source>
</reference>
<dbReference type="PANTHER" id="PTHR12197">
    <property type="entry name" value="HISTONE-LYSINE N-METHYLTRANSFERASE SMYD"/>
    <property type="match status" value="1"/>
</dbReference>
<dbReference type="InterPro" id="IPR046341">
    <property type="entry name" value="SET_dom_sf"/>
</dbReference>
<dbReference type="InterPro" id="IPR001214">
    <property type="entry name" value="SET_dom"/>
</dbReference>
<dbReference type="Gene3D" id="2.170.270.10">
    <property type="entry name" value="SET domain"/>
    <property type="match status" value="1"/>
</dbReference>
<feature type="domain" description="SET" evidence="1">
    <location>
        <begin position="106"/>
        <end position="339"/>
    </location>
</feature>